<dbReference type="SUPFAM" id="SSF46785">
    <property type="entry name" value="Winged helix' DNA-binding domain"/>
    <property type="match status" value="1"/>
</dbReference>
<dbReference type="RefSeq" id="WP_246466384.1">
    <property type="nucleotide sequence ID" value="NZ_JACHMN010000002.1"/>
</dbReference>
<dbReference type="AlphaFoldDB" id="A0A841BTH5"/>
<evidence type="ECO:0000313" key="6">
    <source>
        <dbReference type="EMBL" id="MBB5870091.1"/>
    </source>
</evidence>
<dbReference type="InterPro" id="IPR050397">
    <property type="entry name" value="Env_Response_Regulators"/>
</dbReference>
<dbReference type="InterPro" id="IPR036390">
    <property type="entry name" value="WH_DNA-bd_sf"/>
</dbReference>
<dbReference type="Pfam" id="PF13545">
    <property type="entry name" value="HTH_Crp_2"/>
    <property type="match status" value="1"/>
</dbReference>
<dbReference type="Gene3D" id="2.60.120.10">
    <property type="entry name" value="Jelly Rolls"/>
    <property type="match status" value="1"/>
</dbReference>
<comment type="caution">
    <text evidence="6">The sequence shown here is derived from an EMBL/GenBank/DDBJ whole genome shotgun (WGS) entry which is preliminary data.</text>
</comment>
<reference evidence="6 7" key="1">
    <citation type="submission" date="2020-08" db="EMBL/GenBank/DDBJ databases">
        <title>Sequencing the genomes of 1000 actinobacteria strains.</title>
        <authorList>
            <person name="Klenk H.-P."/>
        </authorList>
    </citation>
    <scope>NUCLEOTIDE SEQUENCE [LARGE SCALE GENOMIC DNA]</scope>
    <source>
        <strain evidence="6 7">DSM 45362</strain>
    </source>
</reference>
<evidence type="ECO:0000256" key="1">
    <source>
        <dbReference type="ARBA" id="ARBA00023015"/>
    </source>
</evidence>
<evidence type="ECO:0000259" key="4">
    <source>
        <dbReference type="PROSITE" id="PS50042"/>
    </source>
</evidence>
<dbReference type="GO" id="GO:0003700">
    <property type="term" value="F:DNA-binding transcription factor activity"/>
    <property type="evidence" value="ECO:0007669"/>
    <property type="project" value="TreeGrafter"/>
</dbReference>
<keyword evidence="3" id="KW-0804">Transcription</keyword>
<dbReference type="Proteomes" id="UP000587527">
    <property type="component" value="Unassembled WGS sequence"/>
</dbReference>
<dbReference type="PANTHER" id="PTHR24567:SF68">
    <property type="entry name" value="DNA-BINDING TRANSCRIPTIONAL DUAL REGULATOR CRP"/>
    <property type="match status" value="1"/>
</dbReference>
<dbReference type="InterPro" id="IPR018490">
    <property type="entry name" value="cNMP-bd_dom_sf"/>
</dbReference>
<evidence type="ECO:0000256" key="3">
    <source>
        <dbReference type="ARBA" id="ARBA00023163"/>
    </source>
</evidence>
<evidence type="ECO:0000256" key="2">
    <source>
        <dbReference type="ARBA" id="ARBA00023125"/>
    </source>
</evidence>
<dbReference type="SMART" id="SM00100">
    <property type="entry name" value="cNMP"/>
    <property type="match status" value="1"/>
</dbReference>
<dbReference type="PROSITE" id="PS50042">
    <property type="entry name" value="CNMP_BINDING_3"/>
    <property type="match status" value="1"/>
</dbReference>
<sequence>MGESWRWAAGSFMAGLTPATRTALLALGTRRSFPRGRQLLREGERTDHVEVLLHGIVKVSVIADGIDVLLSIRSAGDVIGEMASLTGRSRTATVTTCGEVVASSITHVNFNRFLGRHPDAALRMAAVMSERLEWANARRTDFAAYPAEVRLGRVLASLAGSCGRATSGGTLIDVPLSQRELATMVGIAQPTMQKAIRELRERRLISTGYRQITVVDLPGLAALGPD</sequence>
<protein>
    <submittedName>
        <fullName evidence="6">CRP-like cAMP-binding protein</fullName>
    </submittedName>
</protein>
<feature type="domain" description="Cyclic nucleotide-binding" evidence="4">
    <location>
        <begin position="12"/>
        <end position="131"/>
    </location>
</feature>
<dbReference type="SMART" id="SM00419">
    <property type="entry name" value="HTH_CRP"/>
    <property type="match status" value="1"/>
</dbReference>
<gene>
    <name evidence="6" type="ORF">F4553_003470</name>
</gene>
<dbReference type="EMBL" id="JACHMN010000002">
    <property type="protein sequence ID" value="MBB5870091.1"/>
    <property type="molecule type" value="Genomic_DNA"/>
</dbReference>
<dbReference type="InterPro" id="IPR014710">
    <property type="entry name" value="RmlC-like_jellyroll"/>
</dbReference>
<accession>A0A841BTH5</accession>
<keyword evidence="1" id="KW-0805">Transcription regulation</keyword>
<dbReference type="SUPFAM" id="SSF51206">
    <property type="entry name" value="cAMP-binding domain-like"/>
    <property type="match status" value="1"/>
</dbReference>
<dbReference type="PANTHER" id="PTHR24567">
    <property type="entry name" value="CRP FAMILY TRANSCRIPTIONAL REGULATORY PROTEIN"/>
    <property type="match status" value="1"/>
</dbReference>
<dbReference type="GO" id="GO:0005829">
    <property type="term" value="C:cytosol"/>
    <property type="evidence" value="ECO:0007669"/>
    <property type="project" value="TreeGrafter"/>
</dbReference>
<dbReference type="InterPro" id="IPR036388">
    <property type="entry name" value="WH-like_DNA-bd_sf"/>
</dbReference>
<name>A0A841BTH5_9ACTN</name>
<dbReference type="Pfam" id="PF00027">
    <property type="entry name" value="cNMP_binding"/>
    <property type="match status" value="1"/>
</dbReference>
<feature type="domain" description="HTH crp-type" evidence="5">
    <location>
        <begin position="145"/>
        <end position="218"/>
    </location>
</feature>
<evidence type="ECO:0000259" key="5">
    <source>
        <dbReference type="PROSITE" id="PS51063"/>
    </source>
</evidence>
<evidence type="ECO:0000313" key="7">
    <source>
        <dbReference type="Proteomes" id="UP000587527"/>
    </source>
</evidence>
<dbReference type="Gene3D" id="1.10.10.10">
    <property type="entry name" value="Winged helix-like DNA-binding domain superfamily/Winged helix DNA-binding domain"/>
    <property type="match status" value="1"/>
</dbReference>
<dbReference type="CDD" id="cd00038">
    <property type="entry name" value="CAP_ED"/>
    <property type="match status" value="1"/>
</dbReference>
<dbReference type="PROSITE" id="PS51063">
    <property type="entry name" value="HTH_CRP_2"/>
    <property type="match status" value="1"/>
</dbReference>
<keyword evidence="2" id="KW-0238">DNA-binding</keyword>
<dbReference type="GO" id="GO:0003677">
    <property type="term" value="F:DNA binding"/>
    <property type="evidence" value="ECO:0007669"/>
    <property type="project" value="UniProtKB-KW"/>
</dbReference>
<keyword evidence="7" id="KW-1185">Reference proteome</keyword>
<dbReference type="InterPro" id="IPR000595">
    <property type="entry name" value="cNMP-bd_dom"/>
</dbReference>
<organism evidence="6 7">
    <name type="scientific">Allocatelliglobosispora scoriae</name>
    <dbReference type="NCBI Taxonomy" id="643052"/>
    <lineage>
        <taxon>Bacteria</taxon>
        <taxon>Bacillati</taxon>
        <taxon>Actinomycetota</taxon>
        <taxon>Actinomycetes</taxon>
        <taxon>Micromonosporales</taxon>
        <taxon>Micromonosporaceae</taxon>
        <taxon>Allocatelliglobosispora</taxon>
    </lineage>
</organism>
<dbReference type="InterPro" id="IPR012318">
    <property type="entry name" value="HTH_CRP"/>
</dbReference>
<proteinExistence type="predicted"/>